<dbReference type="PROSITE" id="PS51819">
    <property type="entry name" value="VOC"/>
    <property type="match status" value="1"/>
</dbReference>
<dbReference type="EMBL" id="NGFO01000006">
    <property type="protein sequence ID" value="OUC79684.1"/>
    <property type="molecule type" value="Genomic_DNA"/>
</dbReference>
<evidence type="ECO:0000313" key="3">
    <source>
        <dbReference type="Proteomes" id="UP000194632"/>
    </source>
</evidence>
<keyword evidence="3" id="KW-1185">Reference proteome</keyword>
<accession>A0A243QFW1</accession>
<dbReference type="RefSeq" id="WP_086534660.1">
    <property type="nucleotide sequence ID" value="NZ_NGFO01000006.1"/>
</dbReference>
<dbReference type="PANTHER" id="PTHR33993">
    <property type="entry name" value="GLYOXALASE-RELATED"/>
    <property type="match status" value="1"/>
</dbReference>
<dbReference type="InterPro" id="IPR037523">
    <property type="entry name" value="VOC_core"/>
</dbReference>
<dbReference type="InterPro" id="IPR004360">
    <property type="entry name" value="Glyas_Fos-R_dOase_dom"/>
</dbReference>
<evidence type="ECO:0000259" key="1">
    <source>
        <dbReference type="PROSITE" id="PS51819"/>
    </source>
</evidence>
<dbReference type="PANTHER" id="PTHR33993:SF14">
    <property type="entry name" value="GB|AAF24581.1"/>
    <property type="match status" value="1"/>
</dbReference>
<evidence type="ECO:0000313" key="2">
    <source>
        <dbReference type="EMBL" id="OUC79684.1"/>
    </source>
</evidence>
<dbReference type="Gene3D" id="3.10.180.10">
    <property type="entry name" value="2,3-Dihydroxybiphenyl 1,2-Dioxygenase, domain 1"/>
    <property type="match status" value="1"/>
</dbReference>
<dbReference type="GO" id="GO:0051213">
    <property type="term" value="F:dioxygenase activity"/>
    <property type="evidence" value="ECO:0007669"/>
    <property type="project" value="UniProtKB-KW"/>
</dbReference>
<keyword evidence="2" id="KW-0223">Dioxygenase</keyword>
<comment type="caution">
    <text evidence="2">The sequence shown here is derived from an EMBL/GenBank/DDBJ whole genome shotgun (WGS) entry which is preliminary data.</text>
</comment>
<dbReference type="Pfam" id="PF00903">
    <property type="entry name" value="Glyoxalase"/>
    <property type="match status" value="1"/>
</dbReference>
<organism evidence="2 3">
    <name type="scientific">Gordonia lacunae</name>
    <dbReference type="NCBI Taxonomy" id="417102"/>
    <lineage>
        <taxon>Bacteria</taxon>
        <taxon>Bacillati</taxon>
        <taxon>Actinomycetota</taxon>
        <taxon>Actinomycetes</taxon>
        <taxon>Mycobacteriales</taxon>
        <taxon>Gordoniaceae</taxon>
        <taxon>Gordonia</taxon>
    </lineage>
</organism>
<feature type="domain" description="VOC" evidence="1">
    <location>
        <begin position="3"/>
        <end position="117"/>
    </location>
</feature>
<dbReference type="OrthoDB" id="2611891at2"/>
<sequence length="125" mass="13572">MITAVHTLIYCDDPEAARAFFRDVLAFPHVDTGGGWLIFQTGPSELGAHPDKWEHEGTAGRTDQKFDVSFMCDDLESTMGELSARGAEFVGTPTDEGWGVTVGIKVPGAGEITLYEPKYPPPTLQ</sequence>
<name>A0A243QFW1_9ACTN</name>
<dbReference type="Proteomes" id="UP000194632">
    <property type="component" value="Unassembled WGS sequence"/>
</dbReference>
<protein>
    <submittedName>
        <fullName evidence="2">Extradiol dioxygenase</fullName>
    </submittedName>
</protein>
<reference evidence="2 3" key="1">
    <citation type="submission" date="2017-05" db="EMBL/GenBank/DDBJ databases">
        <title>Biotechnological potential of actinobacteria isolated from South African environments.</title>
        <authorList>
            <person name="Le Roes-Hill M."/>
            <person name="Prins A."/>
            <person name="Durrell K.A."/>
        </authorList>
    </citation>
    <scope>NUCLEOTIDE SEQUENCE [LARGE SCALE GENOMIC DNA]</scope>
    <source>
        <strain evidence="2">BS2</strain>
    </source>
</reference>
<gene>
    <name evidence="2" type="ORF">CA982_07335</name>
</gene>
<proteinExistence type="predicted"/>
<keyword evidence="2" id="KW-0560">Oxidoreductase</keyword>
<dbReference type="InterPro" id="IPR052164">
    <property type="entry name" value="Anthracycline_SecMetBiosynth"/>
</dbReference>
<dbReference type="STRING" id="417102.CA982_07335"/>
<dbReference type="SUPFAM" id="SSF54593">
    <property type="entry name" value="Glyoxalase/Bleomycin resistance protein/Dihydroxybiphenyl dioxygenase"/>
    <property type="match status" value="1"/>
</dbReference>
<dbReference type="AlphaFoldDB" id="A0A243QFW1"/>
<dbReference type="InterPro" id="IPR029068">
    <property type="entry name" value="Glyas_Bleomycin-R_OHBP_Dase"/>
</dbReference>